<dbReference type="PIRSF" id="PIRSF037205">
    <property type="entry name" value="UCP037205"/>
    <property type="match status" value="1"/>
</dbReference>
<dbReference type="EMBL" id="CP102381">
    <property type="protein sequence ID" value="WEJ63531.1"/>
    <property type="molecule type" value="Genomic_DNA"/>
</dbReference>
<keyword evidence="2" id="KW-1185">Reference proteome</keyword>
<dbReference type="PANTHER" id="PTHR37463">
    <property type="entry name" value="GSL3115 PROTEIN"/>
    <property type="match status" value="1"/>
</dbReference>
<sequence length="56" mass="6859">MKDVKKQNLPSKLCPICQRPFVWRKKWAKDWPNVIYCSEKCQRTAKQIRRQNQEKP</sequence>
<dbReference type="Pfam" id="PF10013">
    <property type="entry name" value="DUF2256"/>
    <property type="match status" value="1"/>
</dbReference>
<gene>
    <name evidence="1" type="ORF">NR989_04570</name>
</gene>
<name>A0ABY8CC14_9GAMM</name>
<proteinExistence type="predicted"/>
<reference evidence="1 2" key="1">
    <citation type="submission" date="2022-06" db="EMBL/GenBank/DDBJ databases">
        <title>Thiomicrohabdus sp. nov, an obligately chemolithoautotrophic, sulfur-oxidizing bacterium isolated from beach of Guanyin Mountain. Amoy.</title>
        <authorList>
            <person name="Zhu H."/>
        </authorList>
    </citation>
    <scope>NUCLEOTIDE SEQUENCE [LARGE SCALE GENOMIC DNA]</scope>
    <source>
        <strain evidence="1 2">XGS-01</strain>
    </source>
</reference>
<organism evidence="1 2">
    <name type="scientific">Thiomicrorhabdus lithotrophica</name>
    <dbReference type="NCBI Taxonomy" id="2949997"/>
    <lineage>
        <taxon>Bacteria</taxon>
        <taxon>Pseudomonadati</taxon>
        <taxon>Pseudomonadota</taxon>
        <taxon>Gammaproteobacteria</taxon>
        <taxon>Thiotrichales</taxon>
        <taxon>Piscirickettsiaceae</taxon>
        <taxon>Thiomicrorhabdus</taxon>
    </lineage>
</organism>
<accession>A0ABY8CC14</accession>
<dbReference type="InterPro" id="IPR017136">
    <property type="entry name" value="UCP037205"/>
</dbReference>
<evidence type="ECO:0000313" key="1">
    <source>
        <dbReference type="EMBL" id="WEJ63531.1"/>
    </source>
</evidence>
<protein>
    <submittedName>
        <fullName evidence="1">DUF2256 domain-containing protein</fullName>
    </submittedName>
</protein>
<dbReference type="PANTHER" id="PTHR37463:SF1">
    <property type="entry name" value="DUF2256 DOMAIN-CONTAINING PROTEIN"/>
    <property type="match status" value="1"/>
</dbReference>
<evidence type="ECO:0000313" key="2">
    <source>
        <dbReference type="Proteomes" id="UP001222275"/>
    </source>
</evidence>
<dbReference type="RefSeq" id="WP_275595788.1">
    <property type="nucleotide sequence ID" value="NZ_CP102381.1"/>
</dbReference>
<dbReference type="Proteomes" id="UP001222275">
    <property type="component" value="Chromosome"/>
</dbReference>